<dbReference type="EMBL" id="HG994363">
    <property type="protein sequence ID" value="CAF2044252.1"/>
    <property type="molecule type" value="Genomic_DNA"/>
</dbReference>
<accession>A0A816P5D0</accession>
<evidence type="ECO:0000256" key="3">
    <source>
        <dbReference type="ARBA" id="ARBA00023163"/>
    </source>
</evidence>
<reference evidence="6" key="1">
    <citation type="submission" date="2021-01" db="EMBL/GenBank/DDBJ databases">
        <authorList>
            <consortium name="Genoscope - CEA"/>
            <person name="William W."/>
        </authorList>
    </citation>
    <scope>NUCLEOTIDE SEQUENCE</scope>
</reference>
<organism evidence="6">
    <name type="scientific">Brassica napus</name>
    <name type="common">Rape</name>
    <dbReference type="NCBI Taxonomy" id="3708"/>
    <lineage>
        <taxon>Eukaryota</taxon>
        <taxon>Viridiplantae</taxon>
        <taxon>Streptophyta</taxon>
        <taxon>Embryophyta</taxon>
        <taxon>Tracheophyta</taxon>
        <taxon>Spermatophyta</taxon>
        <taxon>Magnoliopsida</taxon>
        <taxon>eudicotyledons</taxon>
        <taxon>Gunneridae</taxon>
        <taxon>Pentapetalae</taxon>
        <taxon>rosids</taxon>
        <taxon>malvids</taxon>
        <taxon>Brassicales</taxon>
        <taxon>Brassicaceae</taxon>
        <taxon>Brassiceae</taxon>
        <taxon>Brassica</taxon>
    </lineage>
</organism>
<keyword evidence="4" id="KW-0539">Nucleus</keyword>
<dbReference type="GO" id="GO:0003677">
    <property type="term" value="F:DNA binding"/>
    <property type="evidence" value="ECO:0007669"/>
    <property type="project" value="UniProtKB-KW"/>
</dbReference>
<dbReference type="AlphaFoldDB" id="A0A816P5D0"/>
<keyword evidence="1" id="KW-0805">Transcription regulation</keyword>
<dbReference type="InterPro" id="IPR036093">
    <property type="entry name" value="NAC_dom_sf"/>
</dbReference>
<keyword evidence="3" id="KW-0804">Transcription</keyword>
<name>A0A816P5D0_BRANA</name>
<evidence type="ECO:0000259" key="5">
    <source>
        <dbReference type="Pfam" id="PF02365"/>
    </source>
</evidence>
<dbReference type="Gene3D" id="2.170.150.80">
    <property type="entry name" value="NAC domain"/>
    <property type="match status" value="1"/>
</dbReference>
<protein>
    <submittedName>
        <fullName evidence="6">(rape) hypothetical protein</fullName>
    </submittedName>
</protein>
<evidence type="ECO:0000313" key="6">
    <source>
        <dbReference type="EMBL" id="CAF2044252.1"/>
    </source>
</evidence>
<evidence type="ECO:0000256" key="1">
    <source>
        <dbReference type="ARBA" id="ARBA00023015"/>
    </source>
</evidence>
<proteinExistence type="predicted"/>
<dbReference type="InterPro" id="IPR003441">
    <property type="entry name" value="NAC-dom"/>
</dbReference>
<evidence type="ECO:0000256" key="2">
    <source>
        <dbReference type="ARBA" id="ARBA00023125"/>
    </source>
</evidence>
<evidence type="ECO:0000256" key="4">
    <source>
        <dbReference type="ARBA" id="ARBA00023242"/>
    </source>
</evidence>
<dbReference type="GO" id="GO:0006355">
    <property type="term" value="P:regulation of DNA-templated transcription"/>
    <property type="evidence" value="ECO:0007669"/>
    <property type="project" value="InterPro"/>
</dbReference>
<dbReference type="Pfam" id="PF02365">
    <property type="entry name" value="NAM"/>
    <property type="match status" value="1"/>
</dbReference>
<sequence length="118" mass="12941">MSTRRRSRFCKSKTIRSICDVGGSDRIHSKEAAGGNVGFISCKSAVPAGVASTKPTSPTGCDGCDRLSKKMSLYREKEWYFFTPRDRKYQMILVQTSAAGTGYWNVTGAHKPVGKPKT</sequence>
<keyword evidence="2" id="KW-0238">DNA-binding</keyword>
<feature type="domain" description="NAC" evidence="5">
    <location>
        <begin position="71"/>
        <end position="113"/>
    </location>
</feature>
<gene>
    <name evidence="6" type="ORF">DARMORV10_A09P33920.1</name>
</gene>
<dbReference type="Proteomes" id="UP001295469">
    <property type="component" value="Chromosome A09"/>
</dbReference>
<dbReference type="SUPFAM" id="SSF101941">
    <property type="entry name" value="NAC domain"/>
    <property type="match status" value="1"/>
</dbReference>